<accession>A0A8H6ATN0</accession>
<dbReference type="GO" id="GO:0048312">
    <property type="term" value="P:intracellular distribution of mitochondria"/>
    <property type="evidence" value="ECO:0007669"/>
    <property type="project" value="TreeGrafter"/>
</dbReference>
<dbReference type="CDD" id="cd08771">
    <property type="entry name" value="DLP_1"/>
    <property type="match status" value="1"/>
</dbReference>
<evidence type="ECO:0000256" key="3">
    <source>
        <dbReference type="SAM" id="MobiDB-lite"/>
    </source>
</evidence>
<dbReference type="InterPro" id="IPR027417">
    <property type="entry name" value="P-loop_NTPase"/>
</dbReference>
<dbReference type="PROSITE" id="PS51718">
    <property type="entry name" value="G_DYNAMIN_2"/>
    <property type="match status" value="1"/>
</dbReference>
<dbReference type="GO" id="GO:0016020">
    <property type="term" value="C:membrane"/>
    <property type="evidence" value="ECO:0007669"/>
    <property type="project" value="TreeGrafter"/>
</dbReference>
<evidence type="ECO:0000313" key="7">
    <source>
        <dbReference type="Proteomes" id="UP000531561"/>
    </source>
</evidence>
<dbReference type="OrthoDB" id="415706at2759"/>
<dbReference type="InterPro" id="IPR020850">
    <property type="entry name" value="GED_dom"/>
</dbReference>
<dbReference type="GO" id="GO:0003924">
    <property type="term" value="F:GTPase activity"/>
    <property type="evidence" value="ECO:0007669"/>
    <property type="project" value="InterPro"/>
</dbReference>
<dbReference type="AlphaFoldDB" id="A0A8H6ATN0"/>
<dbReference type="GO" id="GO:0005739">
    <property type="term" value="C:mitochondrion"/>
    <property type="evidence" value="ECO:0007669"/>
    <property type="project" value="TreeGrafter"/>
</dbReference>
<keyword evidence="1" id="KW-0547">Nucleotide-binding</keyword>
<dbReference type="GO" id="GO:0006897">
    <property type="term" value="P:endocytosis"/>
    <property type="evidence" value="ECO:0007669"/>
    <property type="project" value="TreeGrafter"/>
</dbReference>
<dbReference type="Gene3D" id="3.40.50.300">
    <property type="entry name" value="P-loop containing nucleotide triphosphate hydrolases"/>
    <property type="match status" value="1"/>
</dbReference>
<dbReference type="GO" id="GO:0005874">
    <property type="term" value="C:microtubule"/>
    <property type="evidence" value="ECO:0007669"/>
    <property type="project" value="TreeGrafter"/>
</dbReference>
<dbReference type="GO" id="GO:0000266">
    <property type="term" value="P:mitochondrial fission"/>
    <property type="evidence" value="ECO:0007669"/>
    <property type="project" value="TreeGrafter"/>
</dbReference>
<keyword evidence="2" id="KW-0342">GTP-binding</keyword>
<dbReference type="PANTHER" id="PTHR11566">
    <property type="entry name" value="DYNAMIN"/>
    <property type="match status" value="1"/>
</dbReference>
<dbReference type="Gene3D" id="1.20.120.1240">
    <property type="entry name" value="Dynamin, middle domain"/>
    <property type="match status" value="1"/>
</dbReference>
<dbReference type="Pfam" id="PF01031">
    <property type="entry name" value="Dynamin_M"/>
    <property type="match status" value="1"/>
</dbReference>
<dbReference type="GeneID" id="59259109"/>
<dbReference type="InterPro" id="IPR022812">
    <property type="entry name" value="Dynamin"/>
</dbReference>
<proteinExistence type="predicted"/>
<evidence type="ECO:0000259" key="5">
    <source>
        <dbReference type="PROSITE" id="PS51718"/>
    </source>
</evidence>
<dbReference type="InterPro" id="IPR045063">
    <property type="entry name" value="Dynamin_N"/>
</dbReference>
<feature type="region of interest" description="Disordered" evidence="3">
    <location>
        <begin position="755"/>
        <end position="775"/>
    </location>
</feature>
<evidence type="ECO:0000313" key="6">
    <source>
        <dbReference type="EMBL" id="KAF5873566.1"/>
    </source>
</evidence>
<sequence length="802" mass="90083">MGTFESSKLTALRSEEQLNLLNEIDTLRRSGISDHVSLPQIAVCGDQSSGKSSCLEAISGIPFPRKDTLCTRFATELVLRKSSVESVVVNIVPSQKRSQKESQELAGFQYTLHSFDKLPELIESAKVALGLDKPGSGFSSDILRIEISGPTRPHLTVVDLPGLIHAKNDDEDDENVEEVVSELVYSYMRRPRTIILAVVSALNDRALQAVLKQVKAVDPHGRRTMGLITKPDTLFEDSESEKDFVKLALNEVTQLRLGWHVLRNRDFNTKHVTSVERDRIEEEFFSQGIWKTLPRGVLGVSQLRERLSRVLLDHIKSELPALIREIQDILHESKQAFTKLGDRRGNAEQQRLYLLKHSQHFTSICRASCDGIYEDEFFGDTASKEFKTRRFRAVVQNLNLEFAEMVRLNGQHINLRGIGLEGKSNGAISWVRDMLISSRGRELPGTFSPMLIGDLFRVQSKPWENISKTHLQDIWAKARGHLEDILSSLMDSDAYMALLMLYVDPLMEKLLKKATDELDRLFHDRHRHAITYNHYFTETAQKISDARNQKRLLEVLEKMFPLDNYSQGRTGPNDLSIICSMVSGSIPDMDTRASIELLDHLEAFYKVAMKTFVDNVSVQVIEASIVDNLANVFNPLAVAQMTSELISQIAAESQENQTQRERLDKKIHILEEGLNTCKWHAGRYASELALKDPPTPVVQTPKSHVPSVADLHISNVSSVKANVEFHAADQGEAKNLVAEAPAHTYVAKKDEGKDKISQGGVIGEKKSKKKKFGTASRIATSWGESWGSALPEEPQFSDKQCD</sequence>
<dbReference type="Pfam" id="PF00350">
    <property type="entry name" value="Dynamin_N"/>
    <property type="match status" value="1"/>
</dbReference>
<dbReference type="SUPFAM" id="SSF52540">
    <property type="entry name" value="P-loop containing nucleoside triphosphate hydrolases"/>
    <property type="match status" value="1"/>
</dbReference>
<evidence type="ECO:0000259" key="4">
    <source>
        <dbReference type="PROSITE" id="PS51388"/>
    </source>
</evidence>
<name>A0A8H6ATN0_9HELO</name>
<reference evidence="6 7" key="1">
    <citation type="journal article" date="2020" name="Phytopathology">
        <title>A high-quality genome resource of Botrytis fragariae, a new and rapidly spreading fungal pathogen causing strawberry gray mold in the U.S.A.</title>
        <authorList>
            <person name="Wu Y."/>
            <person name="Saski C.A."/>
            <person name="Schnabel G."/>
            <person name="Xiao S."/>
            <person name="Hu M."/>
        </authorList>
    </citation>
    <scope>NUCLEOTIDE SEQUENCE [LARGE SCALE GENOMIC DNA]</scope>
    <source>
        <strain evidence="6 7">BVB16</strain>
    </source>
</reference>
<organism evidence="6 7">
    <name type="scientific">Botrytis fragariae</name>
    <dbReference type="NCBI Taxonomy" id="1964551"/>
    <lineage>
        <taxon>Eukaryota</taxon>
        <taxon>Fungi</taxon>
        <taxon>Dikarya</taxon>
        <taxon>Ascomycota</taxon>
        <taxon>Pezizomycotina</taxon>
        <taxon>Leotiomycetes</taxon>
        <taxon>Helotiales</taxon>
        <taxon>Sclerotiniaceae</taxon>
        <taxon>Botrytis</taxon>
    </lineage>
</organism>
<feature type="domain" description="GED" evidence="4">
    <location>
        <begin position="594"/>
        <end position="685"/>
    </location>
</feature>
<evidence type="ECO:0000256" key="1">
    <source>
        <dbReference type="ARBA" id="ARBA00022741"/>
    </source>
</evidence>
<gene>
    <name evidence="6" type="ORF">Bfra_005029</name>
</gene>
<dbReference type="PROSITE" id="PS51388">
    <property type="entry name" value="GED"/>
    <property type="match status" value="1"/>
</dbReference>
<dbReference type="SMART" id="SM00053">
    <property type="entry name" value="DYNc"/>
    <property type="match status" value="1"/>
</dbReference>
<dbReference type="InterPro" id="IPR030381">
    <property type="entry name" value="G_DYNAMIN_dom"/>
</dbReference>
<feature type="region of interest" description="Disordered" evidence="3">
    <location>
        <begin position="783"/>
        <end position="802"/>
    </location>
</feature>
<dbReference type="InterPro" id="IPR001401">
    <property type="entry name" value="Dynamin_GTPase"/>
</dbReference>
<protein>
    <submittedName>
        <fullName evidence="6">Putative dynamin family protein</fullName>
    </submittedName>
</protein>
<dbReference type="GO" id="GO:0016559">
    <property type="term" value="P:peroxisome fission"/>
    <property type="evidence" value="ECO:0007669"/>
    <property type="project" value="TreeGrafter"/>
</dbReference>
<dbReference type="FunFam" id="3.40.50.300:FF:001425">
    <property type="entry name" value="Dynamin GTPase, putative"/>
    <property type="match status" value="1"/>
</dbReference>
<dbReference type="EMBL" id="JABFCT010000008">
    <property type="protein sequence ID" value="KAF5873566.1"/>
    <property type="molecule type" value="Genomic_DNA"/>
</dbReference>
<dbReference type="Proteomes" id="UP000531561">
    <property type="component" value="Unassembled WGS sequence"/>
</dbReference>
<dbReference type="GO" id="GO:0005525">
    <property type="term" value="F:GTP binding"/>
    <property type="evidence" value="ECO:0007669"/>
    <property type="project" value="InterPro"/>
</dbReference>
<dbReference type="InterPro" id="IPR000375">
    <property type="entry name" value="Dynamin_stalk"/>
</dbReference>
<feature type="domain" description="Dynamin-type G" evidence="5">
    <location>
        <begin position="35"/>
        <end position="320"/>
    </location>
</feature>
<evidence type="ECO:0000256" key="2">
    <source>
        <dbReference type="ARBA" id="ARBA00023134"/>
    </source>
</evidence>
<dbReference type="GO" id="GO:0008017">
    <property type="term" value="F:microtubule binding"/>
    <property type="evidence" value="ECO:0007669"/>
    <property type="project" value="TreeGrafter"/>
</dbReference>
<dbReference type="RefSeq" id="XP_037192512.1">
    <property type="nucleotide sequence ID" value="XM_037335417.1"/>
</dbReference>
<keyword evidence="7" id="KW-1185">Reference proteome</keyword>
<dbReference type="PANTHER" id="PTHR11566:SF21">
    <property type="entry name" value="DYNAMIN RELATED PROTEIN 1, ISOFORM A"/>
    <property type="match status" value="1"/>
</dbReference>
<dbReference type="PRINTS" id="PR00195">
    <property type="entry name" value="DYNAMIN"/>
</dbReference>
<comment type="caution">
    <text evidence="6">The sequence shown here is derived from an EMBL/GenBank/DDBJ whole genome shotgun (WGS) entry which is preliminary data.</text>
</comment>